<dbReference type="eggNOG" id="ENOG502ZSDI">
    <property type="taxonomic scope" value="Bacteria"/>
</dbReference>
<evidence type="ECO:0000313" key="2">
    <source>
        <dbReference type="Proteomes" id="UP000017842"/>
    </source>
</evidence>
<dbReference type="Proteomes" id="UP000017842">
    <property type="component" value="Unassembled WGS sequence"/>
</dbReference>
<dbReference type="EMBL" id="AYLO01000152">
    <property type="protein sequence ID" value="ESS67407.1"/>
    <property type="molecule type" value="Genomic_DNA"/>
</dbReference>
<dbReference type="AlphaFoldDB" id="V5BMK6"/>
<reference evidence="1 2" key="1">
    <citation type="journal article" date="2013" name="Genome Announc.">
        <title>Draft Genome Sequence of the Methanotrophic Gammaproteobacterium Methyloglobulus morosus DSM 22980 Strain KoM1.</title>
        <authorList>
            <person name="Poehlein A."/>
            <person name="Deutzmann J.S."/>
            <person name="Daniel R."/>
            <person name="Simeonova D.D."/>
        </authorList>
    </citation>
    <scope>NUCLEOTIDE SEQUENCE [LARGE SCALE GENOMIC DNA]</scope>
    <source>
        <strain evidence="1 2">KoM1</strain>
    </source>
</reference>
<name>V5BMK6_9GAMM</name>
<comment type="caution">
    <text evidence="1">The sequence shown here is derived from an EMBL/GenBank/DDBJ whole genome shotgun (WGS) entry which is preliminary data.</text>
</comment>
<gene>
    <name evidence="1" type="ORF">MGMO_167c00280</name>
</gene>
<accession>V5BMK6</accession>
<dbReference type="RefSeq" id="WP_023496414.1">
    <property type="nucleotide sequence ID" value="NZ_AYLO01000152.1"/>
</dbReference>
<dbReference type="STRING" id="1116472.MGMO_167c00280"/>
<organism evidence="1 2">
    <name type="scientific">Methyloglobulus morosus KoM1</name>
    <dbReference type="NCBI Taxonomy" id="1116472"/>
    <lineage>
        <taxon>Bacteria</taxon>
        <taxon>Pseudomonadati</taxon>
        <taxon>Pseudomonadota</taxon>
        <taxon>Gammaproteobacteria</taxon>
        <taxon>Methylococcales</taxon>
        <taxon>Methylococcaceae</taxon>
        <taxon>Methyloglobulus</taxon>
    </lineage>
</organism>
<protein>
    <submittedName>
        <fullName evidence="1">Uncharacterized protein</fullName>
    </submittedName>
</protein>
<evidence type="ECO:0000313" key="1">
    <source>
        <dbReference type="EMBL" id="ESS67407.1"/>
    </source>
</evidence>
<keyword evidence="2" id="KW-1185">Reference proteome</keyword>
<proteinExistence type="predicted"/>
<sequence>MSDLTNSPPRPEQCLVIAEMNTHAFMFRGAGETRDRARSALLRAWTRHRTDLLAQYPEREATIPEAQEMEQHFRIVYLEFVLDGGYRDLNRIA</sequence>
<dbReference type="OrthoDB" id="5571427at2"/>